<dbReference type="InterPro" id="IPR013857">
    <property type="entry name" value="NADH-UbQ_OxRdtase-assoc_prot30"/>
</dbReference>
<comment type="caution">
    <text evidence="4">The sequence shown here is derived from an EMBL/GenBank/DDBJ whole genome shotgun (WGS) entry which is preliminary data.</text>
</comment>
<feature type="region of interest" description="Disordered" evidence="1">
    <location>
        <begin position="564"/>
        <end position="638"/>
    </location>
</feature>
<dbReference type="SUPFAM" id="SSF49785">
    <property type="entry name" value="Galactose-binding domain-like"/>
    <property type="match status" value="1"/>
</dbReference>
<feature type="domain" description="NADH:ubiquinone oxidoreductase intermediate-associated protein 30" evidence="2">
    <location>
        <begin position="224"/>
        <end position="386"/>
    </location>
</feature>
<sequence length="638" mass="68551">MSSLTLFGEVCCAHGPRPRLCSAVRPRTSTFPRQRRRRLNTQAAASILSQYSPETLLAAGSAAAVSLAGLIGGAFWFNNQQQMTEGPDSAPAAHSTSAPQRKDAVLVIGATGQTGKSIVKQLATAGRWVVAAGRDSEKVKAVAAEASEFEGEVDVTSPASLGEHILQGVSQVVLAVGPTFNRTEAGPSNNSQEVDAAGVQNVVNACKAHFPQQAGTQRSPAISLASEADIAKWERLDDVIMGGQSESALKLGSDGAAHWEGTLRVEGGGFCGCRIKDLGLNLSAYDGLSMQVLGDGQTFKVNLKTAYQESTPECTYQAQFDTVPGEWTTVNLPWWQFVAVKRSRVDDSAPPLDPQKITHFGLVLSRFAFNDLPNLQHRAGDFNLQIRDGIKAFKADRPRIILVSSAGVERNALIGDDMEKRKNSMPIIQLNPGGMLNHKFEGENAVRASGLPYTIVRPTGLSNDQELGPSALEFAQGDTIEGRVTRDEVATVIAAALSTPAAVGKTLEVRRSEEKDAGKRVPTAHQLRLNFLPLAEDRHRSRLGLPPLPKAVAPPAPVTKERLEEILQDPRVKQAARKNLTGRDKEHSEQQPEASSNGASASHQNGSAQGSNGKLENAAEAKEWIEDWRSNKQETVQR</sequence>
<dbReference type="PANTHER" id="PTHR15020">
    <property type="entry name" value="FLAVIN REDUCTASE-RELATED"/>
    <property type="match status" value="1"/>
</dbReference>
<reference evidence="4 5" key="1">
    <citation type="journal article" date="2024" name="Nat. Commun.">
        <title>Phylogenomics reveals the evolutionary origins of lichenization in chlorophyte algae.</title>
        <authorList>
            <person name="Puginier C."/>
            <person name="Libourel C."/>
            <person name="Otte J."/>
            <person name="Skaloud P."/>
            <person name="Haon M."/>
            <person name="Grisel S."/>
            <person name="Petersen M."/>
            <person name="Berrin J.G."/>
            <person name="Delaux P.M."/>
            <person name="Dal Grande F."/>
            <person name="Keller J."/>
        </authorList>
    </citation>
    <scope>NUCLEOTIDE SEQUENCE [LARGE SCALE GENOMIC DNA]</scope>
    <source>
        <strain evidence="4 5">SAG 2036</strain>
    </source>
</reference>
<feature type="compositionally biased region" description="Basic and acidic residues" evidence="1">
    <location>
        <begin position="581"/>
        <end position="590"/>
    </location>
</feature>
<evidence type="ECO:0008006" key="6">
    <source>
        <dbReference type="Google" id="ProtNLM"/>
    </source>
</evidence>
<proteinExistence type="predicted"/>
<dbReference type="Proteomes" id="UP001465755">
    <property type="component" value="Unassembled WGS sequence"/>
</dbReference>
<dbReference type="PANTHER" id="PTHR15020:SF11">
    <property type="entry name" value="OS06G0360300 PROTEIN"/>
    <property type="match status" value="1"/>
</dbReference>
<dbReference type="EMBL" id="JALJOQ010000061">
    <property type="protein sequence ID" value="KAK9803244.1"/>
    <property type="molecule type" value="Genomic_DNA"/>
</dbReference>
<dbReference type="InterPro" id="IPR008979">
    <property type="entry name" value="Galactose-bd-like_sf"/>
</dbReference>
<evidence type="ECO:0000313" key="4">
    <source>
        <dbReference type="EMBL" id="KAK9803244.1"/>
    </source>
</evidence>
<evidence type="ECO:0000256" key="1">
    <source>
        <dbReference type="SAM" id="MobiDB-lite"/>
    </source>
</evidence>
<keyword evidence="5" id="KW-1185">Reference proteome</keyword>
<feature type="compositionally biased region" description="Polar residues" evidence="1">
    <location>
        <begin position="591"/>
        <end position="614"/>
    </location>
</feature>
<dbReference type="AlphaFoldDB" id="A0AAW1NYY9"/>
<dbReference type="SUPFAM" id="SSF51735">
    <property type="entry name" value="NAD(P)-binding Rossmann-fold domains"/>
    <property type="match status" value="1"/>
</dbReference>
<accession>A0AAW1NYY9</accession>
<gene>
    <name evidence="4" type="ORF">WJX73_009291</name>
</gene>
<dbReference type="Pfam" id="PF08547">
    <property type="entry name" value="CIA30"/>
    <property type="match status" value="1"/>
</dbReference>
<evidence type="ECO:0000259" key="2">
    <source>
        <dbReference type="Pfam" id="PF08547"/>
    </source>
</evidence>
<name>A0AAW1NYY9_9CHLO</name>
<feature type="domain" description="NAD(P)-binding" evidence="3">
    <location>
        <begin position="109"/>
        <end position="209"/>
    </location>
</feature>
<evidence type="ECO:0000313" key="5">
    <source>
        <dbReference type="Proteomes" id="UP001465755"/>
    </source>
</evidence>
<dbReference type="Pfam" id="PF13460">
    <property type="entry name" value="NAD_binding_10"/>
    <property type="match status" value="2"/>
</dbReference>
<feature type="domain" description="NAD(P)-binding" evidence="3">
    <location>
        <begin position="394"/>
        <end position="500"/>
    </location>
</feature>
<organism evidence="4 5">
    <name type="scientific">Symbiochloris irregularis</name>
    <dbReference type="NCBI Taxonomy" id="706552"/>
    <lineage>
        <taxon>Eukaryota</taxon>
        <taxon>Viridiplantae</taxon>
        <taxon>Chlorophyta</taxon>
        <taxon>core chlorophytes</taxon>
        <taxon>Trebouxiophyceae</taxon>
        <taxon>Trebouxiales</taxon>
        <taxon>Trebouxiaceae</taxon>
        <taxon>Symbiochloris</taxon>
    </lineage>
</organism>
<dbReference type="Gene3D" id="3.40.50.720">
    <property type="entry name" value="NAD(P)-binding Rossmann-like Domain"/>
    <property type="match status" value="2"/>
</dbReference>
<protein>
    <recommendedName>
        <fullName evidence="6">NADH:ubiquinone oxidoreductase intermediate-associated protein 30 domain-containing protein</fullName>
    </recommendedName>
</protein>
<evidence type="ECO:0000259" key="3">
    <source>
        <dbReference type="Pfam" id="PF13460"/>
    </source>
</evidence>
<feature type="compositionally biased region" description="Basic and acidic residues" evidence="1">
    <location>
        <begin position="617"/>
        <end position="638"/>
    </location>
</feature>
<dbReference type="InterPro" id="IPR016040">
    <property type="entry name" value="NAD(P)-bd_dom"/>
</dbReference>
<dbReference type="InterPro" id="IPR036291">
    <property type="entry name" value="NAD(P)-bd_dom_sf"/>
</dbReference>